<dbReference type="FunFam" id="3.20.20.100:FF:000004">
    <property type="entry name" value="Oxidoreductase, aldo/keto reductase"/>
    <property type="match status" value="1"/>
</dbReference>
<dbReference type="PANTHER" id="PTHR43364:SF6">
    <property type="entry name" value="OXIDOREDUCTASE-RELATED"/>
    <property type="match status" value="1"/>
</dbReference>
<reference evidence="3 4" key="1">
    <citation type="submission" date="2019-06" db="EMBL/GenBank/DDBJ databases">
        <title>Sequencing the genomes of 1000 actinobacteria strains.</title>
        <authorList>
            <person name="Klenk H.-P."/>
        </authorList>
    </citation>
    <scope>NUCLEOTIDE SEQUENCE [LARGE SCALE GENOMIC DNA]</scope>
    <source>
        <strain evidence="3 4">DSM 45511</strain>
    </source>
</reference>
<comment type="caution">
    <text evidence="3">The sequence shown here is derived from an EMBL/GenBank/DDBJ whole genome shotgun (WGS) entry which is preliminary data.</text>
</comment>
<dbReference type="InterPro" id="IPR036812">
    <property type="entry name" value="NAD(P)_OxRdtase_dom_sf"/>
</dbReference>
<dbReference type="Pfam" id="PF00248">
    <property type="entry name" value="Aldo_ket_red"/>
    <property type="match status" value="1"/>
</dbReference>
<evidence type="ECO:0000259" key="2">
    <source>
        <dbReference type="Pfam" id="PF00248"/>
    </source>
</evidence>
<dbReference type="PANTHER" id="PTHR43364">
    <property type="entry name" value="NADH-SPECIFIC METHYLGLYOXAL REDUCTASE-RELATED"/>
    <property type="match status" value="1"/>
</dbReference>
<dbReference type="InterPro" id="IPR050523">
    <property type="entry name" value="AKR_Detox_Biosynth"/>
</dbReference>
<dbReference type="PRINTS" id="PR00069">
    <property type="entry name" value="ALDKETRDTASE"/>
</dbReference>
<protein>
    <submittedName>
        <fullName evidence="3">Aryl-alcohol dehydrogenase-like predicted oxidoreductase</fullName>
    </submittedName>
</protein>
<keyword evidence="4" id="KW-1185">Reference proteome</keyword>
<dbReference type="Gene3D" id="3.20.20.100">
    <property type="entry name" value="NADP-dependent oxidoreductase domain"/>
    <property type="match status" value="1"/>
</dbReference>
<dbReference type="SUPFAM" id="SSF51430">
    <property type="entry name" value="NAD(P)-linked oxidoreductase"/>
    <property type="match status" value="1"/>
</dbReference>
<feature type="domain" description="NADP-dependent oxidoreductase" evidence="2">
    <location>
        <begin position="15"/>
        <end position="306"/>
    </location>
</feature>
<dbReference type="RefSeq" id="WP_211362400.1">
    <property type="nucleotide sequence ID" value="NZ_VFPH01000003.1"/>
</dbReference>
<proteinExistence type="predicted"/>
<organism evidence="3 4">
    <name type="scientific">Pseudonocardia cypriaca</name>
    <dbReference type="NCBI Taxonomy" id="882449"/>
    <lineage>
        <taxon>Bacteria</taxon>
        <taxon>Bacillati</taxon>
        <taxon>Actinomycetota</taxon>
        <taxon>Actinomycetes</taxon>
        <taxon>Pseudonocardiales</taxon>
        <taxon>Pseudonocardiaceae</taxon>
        <taxon>Pseudonocardia</taxon>
    </lineage>
</organism>
<accession>A0A543FNC8</accession>
<keyword evidence="1" id="KW-0560">Oxidoreductase</keyword>
<evidence type="ECO:0000313" key="3">
    <source>
        <dbReference type="EMBL" id="TQM35184.1"/>
    </source>
</evidence>
<evidence type="ECO:0000313" key="4">
    <source>
        <dbReference type="Proteomes" id="UP000319818"/>
    </source>
</evidence>
<dbReference type="GO" id="GO:0005829">
    <property type="term" value="C:cytosol"/>
    <property type="evidence" value="ECO:0007669"/>
    <property type="project" value="TreeGrafter"/>
</dbReference>
<dbReference type="CDD" id="cd19081">
    <property type="entry name" value="AKR_AKR9C1"/>
    <property type="match status" value="1"/>
</dbReference>
<evidence type="ECO:0000256" key="1">
    <source>
        <dbReference type="ARBA" id="ARBA00023002"/>
    </source>
</evidence>
<dbReference type="InterPro" id="IPR020471">
    <property type="entry name" value="AKR"/>
</dbReference>
<dbReference type="EMBL" id="VFPH01000003">
    <property type="protein sequence ID" value="TQM35184.1"/>
    <property type="molecule type" value="Genomic_DNA"/>
</dbReference>
<gene>
    <name evidence="3" type="ORF">FB388_6612</name>
</gene>
<dbReference type="Proteomes" id="UP000319818">
    <property type="component" value="Unassembled WGS sequence"/>
</dbReference>
<dbReference type="AlphaFoldDB" id="A0A543FNC8"/>
<dbReference type="InterPro" id="IPR023210">
    <property type="entry name" value="NADP_OxRdtase_dom"/>
</dbReference>
<name>A0A543FNC8_9PSEU</name>
<sequence>MVKIGSSDLEVTRFCLGGNVFGWTADRDTSFAVLDAYVAAGGNFVDTADSYFWRAPGNSGGESESLIGEWMASRGNRDSVVVATKVGSWPERKGLSAKNIAEAVDDSLRRLRTDHIDLYYAHRDDPDTAQEETADAFDALVRAGKVRAIGASNFTAERLRSALEISARDGLASYVALQPHYNLMEREEYENALAPLVQSEGLACMPYYALAKGFLTGKYRPDTPVESQRSEGALAYLDDRGRAVLAVLDEIAAGHEVPVPAVALAWLADQPTVTAPIASARNSEQLAALLPMLDLHLTDDELRLLSHVSA</sequence>
<dbReference type="GO" id="GO:0016491">
    <property type="term" value="F:oxidoreductase activity"/>
    <property type="evidence" value="ECO:0007669"/>
    <property type="project" value="UniProtKB-KW"/>
</dbReference>